<dbReference type="SMART" id="SM00448">
    <property type="entry name" value="REC"/>
    <property type="match status" value="1"/>
</dbReference>
<dbReference type="PROSITE" id="PS50110">
    <property type="entry name" value="RESPONSE_REGULATORY"/>
    <property type="match status" value="1"/>
</dbReference>
<evidence type="ECO:0000259" key="10">
    <source>
        <dbReference type="PROSITE" id="PS50110"/>
    </source>
</evidence>
<dbReference type="InterPro" id="IPR024187">
    <property type="entry name" value="Sig_transdc_resp-reg_cit/mal"/>
</dbReference>
<sequence>MIKVMIVEDDPMVAEFNKRYLNQVDGYELAAVCSSVDQALNVLEDQRIGLVLLDIFMPGKNGLDLLSQIRESEKEIDVIVISAASDIERIQKALRLGAVDYLIKPFEFERFNAALSAYRNKSDFIQDKNMLNQEELDYRILHQEEIHLPEELPKGLAQDTLKIIWNVILVFKNAPFSTEEVVNVAGISRVSVRKYLKFMKDIGVLDVKVIYGTVGRPVSQHKFNDDKSHIIQRYL</sequence>
<evidence type="ECO:0000256" key="7">
    <source>
        <dbReference type="ARBA" id="ARBA00023159"/>
    </source>
</evidence>
<dbReference type="OrthoDB" id="9759232at2"/>
<accession>A0A223EDX4</accession>
<dbReference type="PANTHER" id="PTHR45526:SF1">
    <property type="entry name" value="TRANSCRIPTIONAL REGULATORY PROTEIN DCUR-RELATED"/>
    <property type="match status" value="1"/>
</dbReference>
<dbReference type="Proteomes" id="UP000214618">
    <property type="component" value="Chromosome"/>
</dbReference>
<keyword evidence="7" id="KW-0010">Activator</keyword>
<evidence type="ECO:0000256" key="2">
    <source>
        <dbReference type="ARBA" id="ARBA00022490"/>
    </source>
</evidence>
<dbReference type="PANTHER" id="PTHR45526">
    <property type="entry name" value="TRANSCRIPTIONAL REGULATORY PROTEIN DPIA"/>
    <property type="match status" value="1"/>
</dbReference>
<evidence type="ECO:0000256" key="8">
    <source>
        <dbReference type="ARBA" id="ARBA00023163"/>
    </source>
</evidence>
<dbReference type="EMBL" id="CP017704">
    <property type="protein sequence ID" value="ASS93452.1"/>
    <property type="molecule type" value="Genomic_DNA"/>
</dbReference>
<dbReference type="GO" id="GO:0003677">
    <property type="term" value="F:DNA binding"/>
    <property type="evidence" value="ECO:0007669"/>
    <property type="project" value="UniProtKB-KW"/>
</dbReference>
<keyword evidence="6" id="KW-0238">DNA-binding</keyword>
<feature type="modified residue" description="4-aspartylphosphate" evidence="9">
    <location>
        <position position="54"/>
    </location>
</feature>
<keyword evidence="2" id="KW-0963">Cytoplasm</keyword>
<feature type="domain" description="Response regulatory" evidence="10">
    <location>
        <begin position="3"/>
        <end position="119"/>
    </location>
</feature>
<protein>
    <submittedName>
        <fullName evidence="11">Two-component system response regulator DcuR</fullName>
    </submittedName>
</protein>
<dbReference type="GeneID" id="56472160"/>
<dbReference type="AlphaFoldDB" id="A0A223EDX4"/>
<keyword evidence="8" id="KW-0804">Transcription</keyword>
<dbReference type="SUPFAM" id="SSF52172">
    <property type="entry name" value="CheY-like"/>
    <property type="match status" value="1"/>
</dbReference>
<dbReference type="GO" id="GO:0005737">
    <property type="term" value="C:cytoplasm"/>
    <property type="evidence" value="ECO:0007669"/>
    <property type="project" value="UniProtKB-SubCell"/>
</dbReference>
<organism evidence="11 12">
    <name type="scientific">Peribacillus simplex NBRC 15720 = DSM 1321</name>
    <dbReference type="NCBI Taxonomy" id="1349754"/>
    <lineage>
        <taxon>Bacteria</taxon>
        <taxon>Bacillati</taxon>
        <taxon>Bacillota</taxon>
        <taxon>Bacilli</taxon>
        <taxon>Bacillales</taxon>
        <taxon>Bacillaceae</taxon>
        <taxon>Peribacillus</taxon>
    </lineage>
</organism>
<dbReference type="GO" id="GO:0003700">
    <property type="term" value="F:DNA-binding transcription factor activity"/>
    <property type="evidence" value="ECO:0007669"/>
    <property type="project" value="InterPro"/>
</dbReference>
<evidence type="ECO:0000256" key="9">
    <source>
        <dbReference type="PROSITE-ProRule" id="PRU00169"/>
    </source>
</evidence>
<comment type="subcellular location">
    <subcellularLocation>
        <location evidence="1">Cytoplasm</location>
    </subcellularLocation>
</comment>
<evidence type="ECO:0000256" key="4">
    <source>
        <dbReference type="ARBA" id="ARBA00023012"/>
    </source>
</evidence>
<dbReference type="RefSeq" id="WP_063232051.1">
    <property type="nucleotide sequence ID" value="NZ_BCVO01000001.1"/>
</dbReference>
<gene>
    <name evidence="11" type="ORF">BS1321_05375</name>
</gene>
<dbReference type="InterPro" id="IPR011006">
    <property type="entry name" value="CheY-like_superfamily"/>
</dbReference>
<dbReference type="Gene3D" id="3.40.50.2300">
    <property type="match status" value="1"/>
</dbReference>
<evidence type="ECO:0000256" key="6">
    <source>
        <dbReference type="ARBA" id="ARBA00023125"/>
    </source>
</evidence>
<proteinExistence type="predicted"/>
<keyword evidence="3 9" id="KW-0597">Phosphoprotein</keyword>
<dbReference type="PIRSF" id="PIRSF006171">
    <property type="entry name" value="RR_citrat_malat"/>
    <property type="match status" value="1"/>
</dbReference>
<name>A0A223EDX4_9BACI</name>
<keyword evidence="4" id="KW-0902">Two-component regulatory system</keyword>
<dbReference type="GO" id="GO:0000156">
    <property type="term" value="F:phosphorelay response regulator activity"/>
    <property type="evidence" value="ECO:0007669"/>
    <property type="project" value="TreeGrafter"/>
</dbReference>
<dbReference type="InterPro" id="IPR001789">
    <property type="entry name" value="Sig_transdc_resp-reg_receiver"/>
</dbReference>
<evidence type="ECO:0000256" key="3">
    <source>
        <dbReference type="ARBA" id="ARBA00022553"/>
    </source>
</evidence>
<evidence type="ECO:0000256" key="5">
    <source>
        <dbReference type="ARBA" id="ARBA00023015"/>
    </source>
</evidence>
<evidence type="ECO:0000313" key="12">
    <source>
        <dbReference type="Proteomes" id="UP000214618"/>
    </source>
</evidence>
<dbReference type="CDD" id="cd19925">
    <property type="entry name" value="REC_citrate_TCS"/>
    <property type="match status" value="1"/>
</dbReference>
<dbReference type="InterPro" id="IPR051271">
    <property type="entry name" value="2C-system_Tx_regulators"/>
</dbReference>
<keyword evidence="5" id="KW-0805">Transcription regulation</keyword>
<evidence type="ECO:0000256" key="1">
    <source>
        <dbReference type="ARBA" id="ARBA00004496"/>
    </source>
</evidence>
<dbReference type="Pfam" id="PF00072">
    <property type="entry name" value="Response_reg"/>
    <property type="match status" value="1"/>
</dbReference>
<evidence type="ECO:0000313" key="11">
    <source>
        <dbReference type="EMBL" id="ASS93452.1"/>
    </source>
</evidence>
<reference evidence="11 12" key="1">
    <citation type="submission" date="2016-10" db="EMBL/GenBank/DDBJ databases">
        <title>The whole genome sequencing and assembly of Bacillus simplex DSM 1321 strain.</title>
        <authorList>
            <person name="Park M.-K."/>
            <person name="Lee Y.-J."/>
            <person name="Yi H."/>
            <person name="Bahn Y.-S."/>
            <person name="Kim J.F."/>
            <person name="Lee D.-W."/>
        </authorList>
    </citation>
    <scope>NUCLEOTIDE SEQUENCE [LARGE SCALE GENOMIC DNA]</scope>
    <source>
        <strain evidence="11 12">DSM 1321</strain>
    </source>
</reference>